<evidence type="ECO:0000313" key="1">
    <source>
        <dbReference type="EMBL" id="BAM80794.1"/>
    </source>
</evidence>
<dbReference type="AlphaFoldDB" id="M1V8P3"/>
<reference evidence="1 2" key="1">
    <citation type="journal article" date="2004" name="Nature">
        <title>Genome sequence of the ultrasmall unicellular red alga Cyanidioschyzon merolae 10D.</title>
        <authorList>
            <person name="Matsuzaki M."/>
            <person name="Misumi O."/>
            <person name="Shin-i T."/>
            <person name="Maruyama S."/>
            <person name="Takahara M."/>
            <person name="Miyagishima S."/>
            <person name="Mori T."/>
            <person name="Nishida K."/>
            <person name="Yagisawa F."/>
            <person name="Nishida K."/>
            <person name="Yoshida Y."/>
            <person name="Nishimura Y."/>
            <person name="Nakao S."/>
            <person name="Kobayashi T."/>
            <person name="Momoyama Y."/>
            <person name="Higashiyama T."/>
            <person name="Minoda A."/>
            <person name="Sano M."/>
            <person name="Nomoto H."/>
            <person name="Oishi K."/>
            <person name="Hayashi H."/>
            <person name="Ohta F."/>
            <person name="Nishizaka S."/>
            <person name="Haga S."/>
            <person name="Miura S."/>
            <person name="Morishita T."/>
            <person name="Kabeya Y."/>
            <person name="Terasawa K."/>
            <person name="Suzuki Y."/>
            <person name="Ishii Y."/>
            <person name="Asakawa S."/>
            <person name="Takano H."/>
            <person name="Ohta N."/>
            <person name="Kuroiwa H."/>
            <person name="Tanaka K."/>
            <person name="Shimizu N."/>
            <person name="Sugano S."/>
            <person name="Sato N."/>
            <person name="Nozaki H."/>
            <person name="Ogasawara N."/>
            <person name="Kohara Y."/>
            <person name="Kuroiwa T."/>
        </authorList>
    </citation>
    <scope>NUCLEOTIDE SEQUENCE [LARGE SCALE GENOMIC DNA]</scope>
    <source>
        <strain evidence="1 2">10D</strain>
    </source>
</reference>
<reference evidence="1 2" key="2">
    <citation type="journal article" date="2007" name="BMC Biol.">
        <title>A 100%-complete sequence reveals unusually simple genomic features in the hot-spring red alga Cyanidioschyzon merolae.</title>
        <authorList>
            <person name="Nozaki H."/>
            <person name="Takano H."/>
            <person name="Misumi O."/>
            <person name="Terasawa K."/>
            <person name="Matsuzaki M."/>
            <person name="Maruyama S."/>
            <person name="Nishida K."/>
            <person name="Yagisawa F."/>
            <person name="Yoshida Y."/>
            <person name="Fujiwara T."/>
            <person name="Takio S."/>
            <person name="Tamura K."/>
            <person name="Chung S.J."/>
            <person name="Nakamura S."/>
            <person name="Kuroiwa H."/>
            <person name="Tanaka K."/>
            <person name="Sato N."/>
            <person name="Kuroiwa T."/>
        </authorList>
    </citation>
    <scope>NUCLEOTIDE SEQUENCE [LARGE SCALE GENOMIC DNA]</scope>
    <source>
        <strain evidence="1 2">10D</strain>
    </source>
</reference>
<dbReference type="Proteomes" id="UP000007014">
    <property type="component" value="Chromosome 12"/>
</dbReference>
<organism evidence="1 2">
    <name type="scientific">Cyanidioschyzon merolae (strain NIES-3377 / 10D)</name>
    <name type="common">Unicellular red alga</name>
    <dbReference type="NCBI Taxonomy" id="280699"/>
    <lineage>
        <taxon>Eukaryota</taxon>
        <taxon>Rhodophyta</taxon>
        <taxon>Bangiophyceae</taxon>
        <taxon>Cyanidiales</taxon>
        <taxon>Cyanidiaceae</taxon>
        <taxon>Cyanidioschyzon</taxon>
    </lineage>
</organism>
<name>M1V8P3_CYAM1</name>
<sequence>MDRRFVFWPSMHTAEMLTVKNRTQGARVKAMPFLVQRVRLLTPMLPCQEQGYLSVNQMLERRPCDPSLRVPISSRQGPTTAPLLECIQRSRHAARLCAMPLASATCAGLVQTVPGTLSKMMRCSNVPRILATALATYLKRYQDDRQSLMPFPALPSDHDSGSLQKNLLETPFVSASYRR</sequence>
<dbReference type="Gramene" id="CML195CT">
    <property type="protein sequence ID" value="CML195CT"/>
    <property type="gene ID" value="CML195C"/>
</dbReference>
<dbReference type="GeneID" id="16994631"/>
<evidence type="ECO:0000313" key="2">
    <source>
        <dbReference type="Proteomes" id="UP000007014"/>
    </source>
</evidence>
<accession>M1V8P3</accession>
<dbReference type="HOGENOM" id="CLU_1505583_0_0_1"/>
<dbReference type="RefSeq" id="XP_005536830.1">
    <property type="nucleotide sequence ID" value="XM_005536773.1"/>
</dbReference>
<proteinExistence type="predicted"/>
<protein>
    <submittedName>
        <fullName evidence="1">Uncharacterized protein</fullName>
    </submittedName>
</protein>
<keyword evidence="2" id="KW-1185">Reference proteome</keyword>
<gene>
    <name evidence="1" type="ORF">CYME_CML195C</name>
</gene>
<dbReference type="EMBL" id="AP006494">
    <property type="protein sequence ID" value="BAM80794.1"/>
    <property type="molecule type" value="Genomic_DNA"/>
</dbReference>
<dbReference type="KEGG" id="cme:CYME_CML195C"/>